<evidence type="ECO:0000313" key="3">
    <source>
        <dbReference type="Proteomes" id="UP001305779"/>
    </source>
</evidence>
<sequence length="219" mass="25186">MSPPQARPNFVVERVQPVDLDQIVELIHDSFSQEESALIGCPDPSYYPNYRERILEVMESDPCDIWIQVKDVEKGKIAAVSNWRVFMNGKPDDRGDEPVAYYTGEDREDSERSARFMNENRRKVMTGPFVYLQLCNTSPDYRHMGAGSLMMQWGVDLADALFLPGWIEASVEGTGLYKAFGFYLQGGRAPWVAHCAHEERFQVQRDRWGRVEEEEGVIR</sequence>
<dbReference type="InterPro" id="IPR016181">
    <property type="entry name" value="Acyl_CoA_acyltransferase"/>
</dbReference>
<proteinExistence type="predicted"/>
<comment type="caution">
    <text evidence="2">The sequence shown here is derived from an EMBL/GenBank/DDBJ whole genome shotgun (WGS) entry which is preliminary data.</text>
</comment>
<dbReference type="Proteomes" id="UP001305779">
    <property type="component" value="Unassembled WGS sequence"/>
</dbReference>
<protein>
    <recommendedName>
        <fullName evidence="1">N-acetyltransferase domain-containing protein</fullName>
    </recommendedName>
</protein>
<feature type="domain" description="N-acetyltransferase" evidence="1">
    <location>
        <begin position="10"/>
        <end position="204"/>
    </location>
</feature>
<name>A0ABR0ERR5_ZASCE</name>
<dbReference type="InterPro" id="IPR000182">
    <property type="entry name" value="GNAT_dom"/>
</dbReference>
<dbReference type="InterPro" id="IPR052523">
    <property type="entry name" value="Trichothecene_AcTrans"/>
</dbReference>
<dbReference type="PROSITE" id="PS51186">
    <property type="entry name" value="GNAT"/>
    <property type="match status" value="1"/>
</dbReference>
<reference evidence="2 3" key="1">
    <citation type="journal article" date="2023" name="G3 (Bethesda)">
        <title>A chromosome-level genome assembly of Zasmidium syzygii isolated from banana leaves.</title>
        <authorList>
            <person name="van Westerhoven A.C."/>
            <person name="Mehrabi R."/>
            <person name="Talebi R."/>
            <person name="Steentjes M.B.F."/>
            <person name="Corcolon B."/>
            <person name="Chong P.A."/>
            <person name="Kema G.H.J."/>
            <person name="Seidl M.F."/>
        </authorList>
    </citation>
    <scope>NUCLEOTIDE SEQUENCE [LARGE SCALE GENOMIC DNA]</scope>
    <source>
        <strain evidence="2 3">P124</strain>
    </source>
</reference>
<dbReference type="SUPFAM" id="SSF55729">
    <property type="entry name" value="Acyl-CoA N-acyltransferases (Nat)"/>
    <property type="match status" value="1"/>
</dbReference>
<dbReference type="PANTHER" id="PTHR42791">
    <property type="entry name" value="GNAT FAMILY ACETYLTRANSFERASE"/>
    <property type="match status" value="1"/>
</dbReference>
<gene>
    <name evidence="2" type="ORF">PRZ48_004974</name>
</gene>
<evidence type="ECO:0000259" key="1">
    <source>
        <dbReference type="PROSITE" id="PS51186"/>
    </source>
</evidence>
<keyword evidence="3" id="KW-1185">Reference proteome</keyword>
<organism evidence="2 3">
    <name type="scientific">Zasmidium cellare</name>
    <name type="common">Wine cellar mold</name>
    <name type="synonym">Racodium cellare</name>
    <dbReference type="NCBI Taxonomy" id="395010"/>
    <lineage>
        <taxon>Eukaryota</taxon>
        <taxon>Fungi</taxon>
        <taxon>Dikarya</taxon>
        <taxon>Ascomycota</taxon>
        <taxon>Pezizomycotina</taxon>
        <taxon>Dothideomycetes</taxon>
        <taxon>Dothideomycetidae</taxon>
        <taxon>Mycosphaerellales</taxon>
        <taxon>Mycosphaerellaceae</taxon>
        <taxon>Zasmidium</taxon>
    </lineage>
</organism>
<dbReference type="PANTHER" id="PTHR42791:SF17">
    <property type="entry name" value="ACETYLTRANSFERASE, GNAT FAMILY FAMILY (AFU_ORTHOLOGUE AFUA_8G05690)"/>
    <property type="match status" value="1"/>
</dbReference>
<accession>A0ABR0ERR5</accession>
<evidence type="ECO:0000313" key="2">
    <source>
        <dbReference type="EMBL" id="KAK4504059.1"/>
    </source>
</evidence>
<dbReference type="Gene3D" id="3.40.630.30">
    <property type="match status" value="1"/>
</dbReference>
<dbReference type="EMBL" id="JAXOVC010000003">
    <property type="protein sequence ID" value="KAK4504059.1"/>
    <property type="molecule type" value="Genomic_DNA"/>
</dbReference>